<dbReference type="PANTHER" id="PTHR45641">
    <property type="entry name" value="TETRATRICOPEPTIDE REPEAT PROTEIN (AFU_ORTHOLOGUE AFUA_6G03870)"/>
    <property type="match status" value="1"/>
</dbReference>
<dbReference type="Pfam" id="PF13374">
    <property type="entry name" value="TPR_10"/>
    <property type="match status" value="1"/>
</dbReference>
<feature type="region of interest" description="Disordered" evidence="4">
    <location>
        <begin position="600"/>
        <end position="625"/>
    </location>
</feature>
<evidence type="ECO:0000256" key="1">
    <source>
        <dbReference type="ARBA" id="ARBA00022737"/>
    </source>
</evidence>
<reference evidence="5 6" key="1">
    <citation type="submission" date="2024-02" db="EMBL/GenBank/DDBJ databases">
        <authorList>
            <person name="Chen Y."/>
            <person name="Shah S."/>
            <person name="Dougan E. K."/>
            <person name="Thang M."/>
            <person name="Chan C."/>
        </authorList>
    </citation>
    <scope>NUCLEOTIDE SEQUENCE [LARGE SCALE GENOMIC DNA]</scope>
</reference>
<gene>
    <name evidence="5" type="ORF">SCF082_LOCUS16867</name>
</gene>
<feature type="compositionally biased region" description="Basic and acidic residues" evidence="4">
    <location>
        <begin position="29"/>
        <end position="38"/>
    </location>
</feature>
<dbReference type="EMBL" id="CAXAMM010011092">
    <property type="protein sequence ID" value="CAK9024978.1"/>
    <property type="molecule type" value="Genomic_DNA"/>
</dbReference>
<feature type="repeat" description="TPR" evidence="3">
    <location>
        <begin position="438"/>
        <end position="471"/>
    </location>
</feature>
<evidence type="ECO:0000256" key="2">
    <source>
        <dbReference type="ARBA" id="ARBA00022803"/>
    </source>
</evidence>
<keyword evidence="2 3" id="KW-0802">TPR repeat</keyword>
<sequence>MERWRAREHARGREAAEGVLAEGLETWARAEKGGERNRQRTGLLAVLAGEGEDEEGKGERKGEGEMSVVEAPHQVSERAVAVEWLSGLQKKLSSGHLGKDVELFSVASDGKHLKRGMSLHVLKKGGLFGKSKAKLIQHDGEHELHKVSLRSLAKKKRKDWTVTDVVGTVFANAMLGDEGGYADMAIEALRAEDNSEAVFLSVDPDATFDGVVDTLRTLTDNSGFVWAAFVNIHPSTFSRVHTAVLDIVPTCKEVCVFVESFKTGSISSGMSAEIYTAVRNNVPISLQVSQHARKHAWEARAINDVIELAEKRLVLLSDEEAAVLDSTPETVRDTVAYALEVSFAVAIDSLLDFRIKNEAEAEAYNRIAVLLTKCGRFDPAEKIYRAVIDFHGTKAPLFAKNNLAILLMLGDGYAEAASLLEQCVGAIKGRKGSEDQLAVMYTNLAFIYEQMGKFDKAVEALRKVVSTRIDELGVKDHEIAKLLNHVGVLEMKRGNLSKAREAILEALDILESIDCPDDDPKIAEAVENLATVYDMQRHKDSSPQKALNPEDAEAAAAADKKHHLALAQTLMELAQEYKHQEAAEDLERGLNLVRENLGAAHPDVGKYEKDMLEIQSTADESPHDS</sequence>
<dbReference type="InterPro" id="IPR011990">
    <property type="entry name" value="TPR-like_helical_dom_sf"/>
</dbReference>
<evidence type="ECO:0000313" key="6">
    <source>
        <dbReference type="Proteomes" id="UP001642464"/>
    </source>
</evidence>
<feature type="compositionally biased region" description="Basic and acidic residues" evidence="4">
    <location>
        <begin position="603"/>
        <end position="612"/>
    </location>
</feature>
<dbReference type="InterPro" id="IPR019734">
    <property type="entry name" value="TPR_rpt"/>
</dbReference>
<organism evidence="5 6">
    <name type="scientific">Durusdinium trenchii</name>
    <dbReference type="NCBI Taxonomy" id="1381693"/>
    <lineage>
        <taxon>Eukaryota</taxon>
        <taxon>Sar</taxon>
        <taxon>Alveolata</taxon>
        <taxon>Dinophyceae</taxon>
        <taxon>Suessiales</taxon>
        <taxon>Symbiodiniaceae</taxon>
        <taxon>Durusdinium</taxon>
    </lineage>
</organism>
<dbReference type="PROSITE" id="PS50005">
    <property type="entry name" value="TPR"/>
    <property type="match status" value="1"/>
</dbReference>
<proteinExistence type="predicted"/>
<dbReference type="Pfam" id="PF13181">
    <property type="entry name" value="TPR_8"/>
    <property type="match status" value="1"/>
</dbReference>
<keyword evidence="1" id="KW-0677">Repeat</keyword>
<feature type="region of interest" description="Disordered" evidence="4">
    <location>
        <begin position="29"/>
        <end position="66"/>
    </location>
</feature>
<keyword evidence="6" id="KW-1185">Reference proteome</keyword>
<dbReference type="PANTHER" id="PTHR45641:SF19">
    <property type="entry name" value="NEPHROCYSTIN-3"/>
    <property type="match status" value="1"/>
</dbReference>
<dbReference type="Gene3D" id="1.25.40.10">
    <property type="entry name" value="Tetratricopeptide repeat domain"/>
    <property type="match status" value="1"/>
</dbReference>
<dbReference type="SMART" id="SM00028">
    <property type="entry name" value="TPR"/>
    <property type="match status" value="4"/>
</dbReference>
<protein>
    <submittedName>
        <fullName evidence="5">Kinesin light chain (KLC)</fullName>
    </submittedName>
</protein>
<evidence type="ECO:0000313" key="5">
    <source>
        <dbReference type="EMBL" id="CAK9024978.1"/>
    </source>
</evidence>
<evidence type="ECO:0000256" key="4">
    <source>
        <dbReference type="SAM" id="MobiDB-lite"/>
    </source>
</evidence>
<name>A0ABP0KFH6_9DINO</name>
<dbReference type="SUPFAM" id="SSF48452">
    <property type="entry name" value="TPR-like"/>
    <property type="match status" value="1"/>
</dbReference>
<dbReference type="Proteomes" id="UP001642464">
    <property type="component" value="Unassembled WGS sequence"/>
</dbReference>
<accession>A0ABP0KFH6</accession>
<evidence type="ECO:0000256" key="3">
    <source>
        <dbReference type="PROSITE-ProRule" id="PRU00339"/>
    </source>
</evidence>
<comment type="caution">
    <text evidence="5">The sequence shown here is derived from an EMBL/GenBank/DDBJ whole genome shotgun (WGS) entry which is preliminary data.</text>
</comment>